<dbReference type="InterPro" id="IPR038597">
    <property type="entry name" value="GGGP/HepGP_synthase_sf"/>
</dbReference>
<evidence type="ECO:0000256" key="2">
    <source>
        <dbReference type="ARBA" id="ARBA00022679"/>
    </source>
</evidence>
<comment type="function">
    <text evidence="9">Prenyltransferase that catalyzes the transfer of the geranylgeranyl moiety of geranylgeranyl diphosphate (GGPP) to the C3 hydroxyl of sn-glycerol-1-phosphate (G1P).</text>
</comment>
<dbReference type="Gene3D" id="3.20.20.390">
    <property type="entry name" value="FMN-linked oxidoreductases"/>
    <property type="match status" value="1"/>
</dbReference>
<proteinExistence type="inferred from homology"/>
<evidence type="ECO:0000256" key="8">
    <source>
        <dbReference type="ARBA" id="ARBA00047288"/>
    </source>
</evidence>
<feature type="binding site" evidence="9">
    <location>
        <position position="24"/>
    </location>
    <ligand>
        <name>Mg(2+)</name>
        <dbReference type="ChEBI" id="CHEBI:18420"/>
    </ligand>
</feature>
<name>A0ABP3Y8B9_9BACT</name>
<evidence type="ECO:0000256" key="6">
    <source>
        <dbReference type="ARBA" id="ARBA00023209"/>
    </source>
</evidence>
<dbReference type="CDD" id="cd02812">
    <property type="entry name" value="PcrB_like"/>
    <property type="match status" value="1"/>
</dbReference>
<dbReference type="NCBIfam" id="TIGR01769">
    <property type="entry name" value="GGGP"/>
    <property type="match status" value="1"/>
</dbReference>
<dbReference type="NCBIfam" id="NF003198">
    <property type="entry name" value="PRK04169.1-2"/>
    <property type="match status" value="1"/>
</dbReference>
<evidence type="ECO:0000256" key="9">
    <source>
        <dbReference type="HAMAP-Rule" id="MF_00112"/>
    </source>
</evidence>
<dbReference type="InterPro" id="IPR050064">
    <property type="entry name" value="IGPS_HisA/HisF"/>
</dbReference>
<evidence type="ECO:0000256" key="4">
    <source>
        <dbReference type="ARBA" id="ARBA00022842"/>
    </source>
</evidence>
<keyword evidence="6 9" id="KW-0594">Phospholipid biosynthesis</keyword>
<dbReference type="Proteomes" id="UP001500469">
    <property type="component" value="Unassembled WGS sequence"/>
</dbReference>
<evidence type="ECO:0000313" key="11">
    <source>
        <dbReference type="Proteomes" id="UP001500469"/>
    </source>
</evidence>
<dbReference type="InterPro" id="IPR010946">
    <property type="entry name" value="GGGP_synth"/>
</dbReference>
<comment type="catalytic activity">
    <reaction evidence="8 9">
        <text>sn-glycerol 1-phosphate + (2E,6E,10E)-geranylgeranyl diphosphate = sn-3-O-(geranylgeranyl)glycerol 1-phosphate + diphosphate</text>
        <dbReference type="Rhea" id="RHEA:23404"/>
        <dbReference type="ChEBI" id="CHEBI:33019"/>
        <dbReference type="ChEBI" id="CHEBI:57677"/>
        <dbReference type="ChEBI" id="CHEBI:57685"/>
        <dbReference type="ChEBI" id="CHEBI:58756"/>
        <dbReference type="EC" id="2.5.1.41"/>
    </reaction>
</comment>
<feature type="binding site" evidence="9">
    <location>
        <begin position="171"/>
        <end position="177"/>
    </location>
    <ligand>
        <name>sn-glycerol 1-phosphate</name>
        <dbReference type="ChEBI" id="CHEBI:57685"/>
    </ligand>
</feature>
<keyword evidence="3 9" id="KW-0479">Metal-binding</keyword>
<keyword evidence="5 9" id="KW-0443">Lipid metabolism</keyword>
<dbReference type="InterPro" id="IPR008205">
    <property type="entry name" value="GGGP_HepGP_synthase"/>
</dbReference>
<dbReference type="SUPFAM" id="SSF51395">
    <property type="entry name" value="FMN-linked oxidoreductases"/>
    <property type="match status" value="1"/>
</dbReference>
<feature type="binding site" evidence="9">
    <location>
        <position position="50"/>
    </location>
    <ligand>
        <name>Mg(2+)</name>
        <dbReference type="ChEBI" id="CHEBI:18420"/>
    </ligand>
</feature>
<comment type="cofactor">
    <cofactor evidence="9">
        <name>Mg(2+)</name>
        <dbReference type="ChEBI" id="CHEBI:18420"/>
    </cofactor>
</comment>
<dbReference type="EC" id="2.5.1.41" evidence="9"/>
<dbReference type="EMBL" id="BAAAFI010000002">
    <property type="protein sequence ID" value="GAA0877783.1"/>
    <property type="molecule type" value="Genomic_DNA"/>
</dbReference>
<evidence type="ECO:0000256" key="1">
    <source>
        <dbReference type="ARBA" id="ARBA00022516"/>
    </source>
</evidence>
<organism evidence="10 11">
    <name type="scientific">Algoriphagus jejuensis</name>
    <dbReference type="NCBI Taxonomy" id="419934"/>
    <lineage>
        <taxon>Bacteria</taxon>
        <taxon>Pseudomonadati</taxon>
        <taxon>Bacteroidota</taxon>
        <taxon>Cytophagia</taxon>
        <taxon>Cytophagales</taxon>
        <taxon>Cyclobacteriaceae</taxon>
        <taxon>Algoriphagus</taxon>
    </lineage>
</organism>
<evidence type="ECO:0000313" key="10">
    <source>
        <dbReference type="EMBL" id="GAA0877783.1"/>
    </source>
</evidence>
<accession>A0ABP3Y8B9</accession>
<dbReference type="RefSeq" id="WP_343848546.1">
    <property type="nucleotide sequence ID" value="NZ_BAAAFI010000002.1"/>
</dbReference>
<sequence length="252" mass="26889">MKKVSRLLKTLSKSRHKGVAWLVDPEKVNDFARFTWVKESGLDLILVGGSSASSHNFETTIQALRDIGGSIPVCIFPGSYHQLSDKADAILFMSLISGRNPEFLISHQVLAAPKVAKMGLEVLPTGYLLVNQGEVLSVHSVSQTSSLSNDNPELVAATALAGKFLGMRYFYLDAGSGASTPVSSGVIAKVKNAIKFPLIVGGGLTSTEKVTDAFEAGADLVVLGNSIEKNPDFLAEILSIKNCFNLPLNINQ</sequence>
<comment type="caution">
    <text evidence="9">Lacks conserved residue(s) required for the propagation of feature annotation.</text>
</comment>
<dbReference type="Pfam" id="PF01884">
    <property type="entry name" value="PcrB"/>
    <property type="match status" value="1"/>
</dbReference>
<keyword evidence="7 9" id="KW-1208">Phospholipid metabolism</keyword>
<keyword evidence="4 9" id="KW-0460">Magnesium</keyword>
<dbReference type="HAMAP" id="MF_00112">
    <property type="entry name" value="GGGP_HepGP_synthase"/>
    <property type="match status" value="1"/>
</dbReference>
<keyword evidence="1 9" id="KW-0444">Lipid biosynthesis</keyword>
<dbReference type="PANTHER" id="PTHR21235:SF22">
    <property type="entry name" value="GERANYLGERANYLGLYCERYL PHOSPHATE SYNTHASE"/>
    <property type="match status" value="1"/>
</dbReference>
<gene>
    <name evidence="10" type="ORF">GCM10009119_07510</name>
</gene>
<dbReference type="PANTHER" id="PTHR21235">
    <property type="entry name" value="IMIDAZOLE GLYCEROL PHOSPHATE SYNTHASE SUBUNIT HISF/H IGP SYNTHASE SUBUNIT HISF/H"/>
    <property type="match status" value="1"/>
</dbReference>
<comment type="caution">
    <text evidence="10">The sequence shown here is derived from an EMBL/GenBank/DDBJ whole genome shotgun (WGS) entry which is preliminary data.</text>
</comment>
<comment type="similarity">
    <text evidence="9">Belongs to the GGGP/HepGP synthase family. Group II subfamily.</text>
</comment>
<keyword evidence="2 9" id="KW-0808">Transferase</keyword>
<evidence type="ECO:0000256" key="7">
    <source>
        <dbReference type="ARBA" id="ARBA00023264"/>
    </source>
</evidence>
<feature type="binding site" evidence="9">
    <location>
        <begin position="224"/>
        <end position="225"/>
    </location>
    <ligand>
        <name>sn-glycerol 1-phosphate</name>
        <dbReference type="ChEBI" id="CHEBI:57685"/>
    </ligand>
</feature>
<reference evidence="11" key="1">
    <citation type="journal article" date="2019" name="Int. J. Syst. Evol. Microbiol.">
        <title>The Global Catalogue of Microorganisms (GCM) 10K type strain sequencing project: providing services to taxonomists for standard genome sequencing and annotation.</title>
        <authorList>
            <consortium name="The Broad Institute Genomics Platform"/>
            <consortium name="The Broad Institute Genome Sequencing Center for Infectious Disease"/>
            <person name="Wu L."/>
            <person name="Ma J."/>
        </authorList>
    </citation>
    <scope>NUCLEOTIDE SEQUENCE [LARGE SCALE GENOMIC DNA]</scope>
    <source>
        <strain evidence="11">JCM 16112</strain>
    </source>
</reference>
<protein>
    <recommendedName>
        <fullName evidence="9">Geranylgeranylglyceryl phosphate synthase</fullName>
        <shortName evidence="9">GGGP synthase</shortName>
        <shortName evidence="9">GGGPS</shortName>
        <ecNumber evidence="9">2.5.1.41</ecNumber>
    </recommendedName>
    <alternativeName>
        <fullName evidence="9">(S)-3-O-geranylgeranylglyceryl phosphate synthase</fullName>
    </alternativeName>
    <alternativeName>
        <fullName evidence="9">Phosphoglycerol geranylgeranyltransferase</fullName>
    </alternativeName>
</protein>
<keyword evidence="11" id="KW-1185">Reference proteome</keyword>
<evidence type="ECO:0000256" key="3">
    <source>
        <dbReference type="ARBA" id="ARBA00022723"/>
    </source>
</evidence>
<evidence type="ECO:0000256" key="5">
    <source>
        <dbReference type="ARBA" id="ARBA00023098"/>
    </source>
</evidence>
<dbReference type="NCBIfam" id="TIGR01768">
    <property type="entry name" value="GGGP-family"/>
    <property type="match status" value="1"/>
</dbReference>
<feature type="binding site" evidence="9">
    <location>
        <begin position="202"/>
        <end position="203"/>
    </location>
    <ligand>
        <name>sn-glycerol 1-phosphate</name>
        <dbReference type="ChEBI" id="CHEBI:57685"/>
    </ligand>
</feature>